<keyword evidence="13" id="KW-1015">Disulfide bond</keyword>
<dbReference type="FunFam" id="1.10.510.10:FF:001722">
    <property type="entry name" value="G-type lectin S-receptor-like serine/threonine-protein kinase B120"/>
    <property type="match status" value="1"/>
</dbReference>
<name>A0AAV5LXR9_9ROSI</name>
<dbReference type="GO" id="GO:0004674">
    <property type="term" value="F:protein serine/threonine kinase activity"/>
    <property type="evidence" value="ECO:0007669"/>
    <property type="project" value="UniProtKB-KW"/>
</dbReference>
<keyword evidence="8" id="KW-0547">Nucleotide-binding</keyword>
<keyword evidence="9" id="KW-0418">Kinase</keyword>
<evidence type="ECO:0000313" key="23">
    <source>
        <dbReference type="Proteomes" id="UP001054252"/>
    </source>
</evidence>
<keyword evidence="10" id="KW-0067">ATP-binding</keyword>
<keyword evidence="3" id="KW-0723">Serine/threonine-protein kinase</keyword>
<evidence type="ECO:0000256" key="7">
    <source>
        <dbReference type="ARBA" id="ARBA00022737"/>
    </source>
</evidence>
<dbReference type="Pfam" id="PF11883">
    <property type="entry name" value="DUF3403"/>
    <property type="match status" value="1"/>
</dbReference>
<reference evidence="22 23" key="1">
    <citation type="journal article" date="2021" name="Commun. Biol.">
        <title>The genome of Shorea leprosula (Dipterocarpaceae) highlights the ecological relevance of drought in aseasonal tropical rainforests.</title>
        <authorList>
            <person name="Ng K.K.S."/>
            <person name="Kobayashi M.J."/>
            <person name="Fawcett J.A."/>
            <person name="Hatakeyama M."/>
            <person name="Paape T."/>
            <person name="Ng C.H."/>
            <person name="Ang C.C."/>
            <person name="Tnah L.H."/>
            <person name="Lee C.T."/>
            <person name="Nishiyama T."/>
            <person name="Sese J."/>
            <person name="O'Brien M.J."/>
            <person name="Copetti D."/>
            <person name="Mohd Noor M.I."/>
            <person name="Ong R.C."/>
            <person name="Putra M."/>
            <person name="Sireger I.Z."/>
            <person name="Indrioko S."/>
            <person name="Kosugi Y."/>
            <person name="Izuno A."/>
            <person name="Isagi Y."/>
            <person name="Lee S.L."/>
            <person name="Shimizu K.K."/>
        </authorList>
    </citation>
    <scope>NUCLEOTIDE SEQUENCE [LARGE SCALE GENOMIC DNA]</scope>
    <source>
        <strain evidence="22">214</strain>
    </source>
</reference>
<evidence type="ECO:0000256" key="15">
    <source>
        <dbReference type="ARBA" id="ARBA00023180"/>
    </source>
</evidence>
<proteinExistence type="predicted"/>
<dbReference type="Pfam" id="PF01657">
    <property type="entry name" value="Stress-antifung"/>
    <property type="match status" value="2"/>
</dbReference>
<sequence>MEVLSSKSSQYTFYNDSFRGVYGLFLCRGDVDSSTCQSCINDATIDLPKTCSSYRGGVIWYEKCLLRYSNTDFFGEITFDPDSYIYMRNLEHNTSPEDDLAVLNLLKEAIERAAQNSSKLYGTQEGVVPSNVSRNIYVLVQCTRDLNRSSCYSCLTEITDQLPSCCLGWAGWRFLTPSCLARFDEYVFYSGAPQPALAAPPTPNRGNGERTTKKVVIVSVSSLAAALAFTLAGFLCFSFCRKGLKGGGASGEILSRNSLGPNQRHVGETVRIENTEDILLFDKGKTSTSKVELREVPLFKFVELATSTNNFNTTNLLGQGGFGPVYRGTLQNGQGIAVKRLSRASGQGADEFKNEVLVISSLQHRNLVKLLGCCVEGEEKILVYEYMPNKSLDTFLFDLLKKELLDWRKRFNIIEGISQDFGLARIFGDSEDQANTKRVVGTYGYMPPEYAMEGLFSEKSDIYSYGVLLLEIVSGRRNNGFDNDEHLSLVGYAWKLWNEGNILPLVDNMVADPSYDEEVLRCIHVGLLCVQEFAKDRPNMSTVISMVNSEIVDLPRPKQPAFILKQNHASDAESSAQHDQQRCSLNHVTLSTSVWLKVATFSTKCSELKVEDDGEISPRTEGVKDEGGDERTMI</sequence>
<keyword evidence="15" id="KW-0325">Glycoprotein</keyword>
<keyword evidence="5 19" id="KW-0812">Transmembrane</keyword>
<evidence type="ECO:0000256" key="5">
    <source>
        <dbReference type="ARBA" id="ARBA00022692"/>
    </source>
</evidence>
<evidence type="ECO:0000259" key="20">
    <source>
        <dbReference type="PROSITE" id="PS50011"/>
    </source>
</evidence>
<feature type="region of interest" description="Disordered" evidence="18">
    <location>
        <begin position="611"/>
        <end position="634"/>
    </location>
</feature>
<evidence type="ECO:0000256" key="10">
    <source>
        <dbReference type="ARBA" id="ARBA00022840"/>
    </source>
</evidence>
<dbReference type="Gene3D" id="1.10.510.10">
    <property type="entry name" value="Transferase(Phosphotransferase) domain 1"/>
    <property type="match status" value="1"/>
</dbReference>
<evidence type="ECO:0000313" key="22">
    <source>
        <dbReference type="EMBL" id="GKV42321.1"/>
    </source>
</evidence>
<dbReference type="FunFam" id="3.30.200.20:FF:000195">
    <property type="entry name" value="G-type lectin S-receptor-like serine/threonine-protein kinase"/>
    <property type="match status" value="1"/>
</dbReference>
<evidence type="ECO:0000256" key="4">
    <source>
        <dbReference type="ARBA" id="ARBA00022679"/>
    </source>
</evidence>
<dbReference type="CDD" id="cd23509">
    <property type="entry name" value="Gnk2-like"/>
    <property type="match status" value="2"/>
</dbReference>
<dbReference type="Proteomes" id="UP001054252">
    <property type="component" value="Unassembled WGS sequence"/>
</dbReference>
<keyword evidence="11 19" id="KW-1133">Transmembrane helix</keyword>
<keyword evidence="23" id="KW-1185">Reference proteome</keyword>
<evidence type="ECO:0000256" key="11">
    <source>
        <dbReference type="ARBA" id="ARBA00022989"/>
    </source>
</evidence>
<keyword evidence="14" id="KW-0675">Receptor</keyword>
<dbReference type="EC" id="2.7.11.1" evidence="2"/>
<dbReference type="InterPro" id="IPR038408">
    <property type="entry name" value="GNK2_sf"/>
</dbReference>
<dbReference type="Gene3D" id="3.30.200.20">
    <property type="entry name" value="Phosphorylase Kinase, domain 1"/>
    <property type="match status" value="1"/>
</dbReference>
<keyword evidence="4" id="KW-0808">Transferase</keyword>
<evidence type="ECO:0000256" key="13">
    <source>
        <dbReference type="ARBA" id="ARBA00023157"/>
    </source>
</evidence>
<dbReference type="EMBL" id="BPVZ01000157">
    <property type="protein sequence ID" value="GKV42321.1"/>
    <property type="molecule type" value="Genomic_DNA"/>
</dbReference>
<dbReference type="GO" id="GO:0005886">
    <property type="term" value="C:plasma membrane"/>
    <property type="evidence" value="ECO:0007669"/>
    <property type="project" value="TreeGrafter"/>
</dbReference>
<evidence type="ECO:0000256" key="14">
    <source>
        <dbReference type="ARBA" id="ARBA00023170"/>
    </source>
</evidence>
<dbReference type="PANTHER" id="PTHR27002:SF1095">
    <property type="entry name" value="G-TYPE LECTIN S-RECEPTOR-LIKE SERINE_THREONINE-PROTEIN KINASE RKS1"/>
    <property type="match status" value="1"/>
</dbReference>
<dbReference type="InterPro" id="IPR001245">
    <property type="entry name" value="Ser-Thr/Tyr_kinase_cat_dom"/>
</dbReference>
<evidence type="ECO:0000256" key="18">
    <source>
        <dbReference type="SAM" id="MobiDB-lite"/>
    </source>
</evidence>
<evidence type="ECO:0000256" key="19">
    <source>
        <dbReference type="SAM" id="Phobius"/>
    </source>
</evidence>
<keyword evidence="7" id="KW-0677">Repeat</keyword>
<comment type="subcellular location">
    <subcellularLocation>
        <location evidence="1">Membrane</location>
        <topology evidence="1">Single-pass membrane protein</topology>
    </subcellularLocation>
</comment>
<evidence type="ECO:0000259" key="21">
    <source>
        <dbReference type="PROSITE" id="PS51473"/>
    </source>
</evidence>
<comment type="catalytic activity">
    <reaction evidence="17">
        <text>L-seryl-[protein] + ATP = O-phospho-L-seryl-[protein] + ADP + H(+)</text>
        <dbReference type="Rhea" id="RHEA:17989"/>
        <dbReference type="Rhea" id="RHEA-COMP:9863"/>
        <dbReference type="Rhea" id="RHEA-COMP:11604"/>
        <dbReference type="ChEBI" id="CHEBI:15378"/>
        <dbReference type="ChEBI" id="CHEBI:29999"/>
        <dbReference type="ChEBI" id="CHEBI:30616"/>
        <dbReference type="ChEBI" id="CHEBI:83421"/>
        <dbReference type="ChEBI" id="CHEBI:456216"/>
        <dbReference type="EC" id="2.7.11.1"/>
    </reaction>
</comment>
<feature type="domain" description="Gnk2-homologous" evidence="21">
    <location>
        <begin position="1"/>
        <end position="73"/>
    </location>
</feature>
<dbReference type="AlphaFoldDB" id="A0AAV5LXR9"/>
<dbReference type="Pfam" id="PF07714">
    <property type="entry name" value="PK_Tyr_Ser-Thr"/>
    <property type="match status" value="2"/>
</dbReference>
<gene>
    <name evidence="22" type="ORF">SLEP1_g49732</name>
</gene>
<dbReference type="InterPro" id="IPR021820">
    <property type="entry name" value="S-locus_recpt_kinase_C"/>
</dbReference>
<dbReference type="InterPro" id="IPR002902">
    <property type="entry name" value="GNK2"/>
</dbReference>
<dbReference type="SUPFAM" id="SSF56112">
    <property type="entry name" value="Protein kinase-like (PK-like)"/>
    <property type="match status" value="1"/>
</dbReference>
<dbReference type="PROSITE" id="PS51473">
    <property type="entry name" value="GNK2"/>
    <property type="match status" value="2"/>
</dbReference>
<evidence type="ECO:0000256" key="6">
    <source>
        <dbReference type="ARBA" id="ARBA00022729"/>
    </source>
</evidence>
<feature type="domain" description="Protein kinase" evidence="20">
    <location>
        <begin position="311"/>
        <end position="562"/>
    </location>
</feature>
<comment type="caution">
    <text evidence="22">The sequence shown here is derived from an EMBL/GenBank/DDBJ whole genome shotgun (WGS) entry which is preliminary data.</text>
</comment>
<evidence type="ECO:0000256" key="8">
    <source>
        <dbReference type="ARBA" id="ARBA00022741"/>
    </source>
</evidence>
<dbReference type="Gene3D" id="3.30.430.20">
    <property type="entry name" value="Gnk2 domain, C-X8-C-X2-C motif"/>
    <property type="match status" value="2"/>
</dbReference>
<dbReference type="InterPro" id="IPR011009">
    <property type="entry name" value="Kinase-like_dom_sf"/>
</dbReference>
<dbReference type="PANTHER" id="PTHR27002">
    <property type="entry name" value="RECEPTOR-LIKE SERINE/THREONINE-PROTEIN KINASE SD1-8"/>
    <property type="match status" value="1"/>
</dbReference>
<evidence type="ECO:0000256" key="12">
    <source>
        <dbReference type="ARBA" id="ARBA00023136"/>
    </source>
</evidence>
<organism evidence="22 23">
    <name type="scientific">Rubroshorea leprosula</name>
    <dbReference type="NCBI Taxonomy" id="152421"/>
    <lineage>
        <taxon>Eukaryota</taxon>
        <taxon>Viridiplantae</taxon>
        <taxon>Streptophyta</taxon>
        <taxon>Embryophyta</taxon>
        <taxon>Tracheophyta</taxon>
        <taxon>Spermatophyta</taxon>
        <taxon>Magnoliopsida</taxon>
        <taxon>eudicotyledons</taxon>
        <taxon>Gunneridae</taxon>
        <taxon>Pentapetalae</taxon>
        <taxon>rosids</taxon>
        <taxon>malvids</taxon>
        <taxon>Malvales</taxon>
        <taxon>Dipterocarpaceae</taxon>
        <taxon>Rubroshorea</taxon>
    </lineage>
</organism>
<evidence type="ECO:0000256" key="17">
    <source>
        <dbReference type="ARBA" id="ARBA00048679"/>
    </source>
</evidence>
<keyword evidence="6" id="KW-0732">Signal</keyword>
<protein>
    <recommendedName>
        <fullName evidence="2">non-specific serine/threonine protein kinase</fullName>
        <ecNumber evidence="2">2.7.11.1</ecNumber>
    </recommendedName>
</protein>
<dbReference type="InterPro" id="IPR000719">
    <property type="entry name" value="Prot_kinase_dom"/>
</dbReference>
<evidence type="ECO:0000256" key="16">
    <source>
        <dbReference type="ARBA" id="ARBA00047899"/>
    </source>
</evidence>
<comment type="catalytic activity">
    <reaction evidence="16">
        <text>L-threonyl-[protein] + ATP = O-phospho-L-threonyl-[protein] + ADP + H(+)</text>
        <dbReference type="Rhea" id="RHEA:46608"/>
        <dbReference type="Rhea" id="RHEA-COMP:11060"/>
        <dbReference type="Rhea" id="RHEA-COMP:11605"/>
        <dbReference type="ChEBI" id="CHEBI:15378"/>
        <dbReference type="ChEBI" id="CHEBI:30013"/>
        <dbReference type="ChEBI" id="CHEBI:30616"/>
        <dbReference type="ChEBI" id="CHEBI:61977"/>
        <dbReference type="ChEBI" id="CHEBI:456216"/>
        <dbReference type="EC" id="2.7.11.1"/>
    </reaction>
</comment>
<feature type="transmembrane region" description="Helical" evidence="19">
    <location>
        <begin position="215"/>
        <end position="235"/>
    </location>
</feature>
<evidence type="ECO:0000256" key="3">
    <source>
        <dbReference type="ARBA" id="ARBA00022527"/>
    </source>
</evidence>
<accession>A0AAV5LXR9</accession>
<dbReference type="PROSITE" id="PS50011">
    <property type="entry name" value="PROTEIN_KINASE_DOM"/>
    <property type="match status" value="1"/>
</dbReference>
<evidence type="ECO:0000256" key="9">
    <source>
        <dbReference type="ARBA" id="ARBA00022777"/>
    </source>
</evidence>
<feature type="domain" description="Gnk2-homologous" evidence="21">
    <location>
        <begin position="81"/>
        <end position="188"/>
    </location>
</feature>
<evidence type="ECO:0000256" key="2">
    <source>
        <dbReference type="ARBA" id="ARBA00012513"/>
    </source>
</evidence>
<dbReference type="GO" id="GO:0005524">
    <property type="term" value="F:ATP binding"/>
    <property type="evidence" value="ECO:0007669"/>
    <property type="project" value="UniProtKB-KW"/>
</dbReference>
<keyword evidence="12 19" id="KW-0472">Membrane</keyword>
<evidence type="ECO:0000256" key="1">
    <source>
        <dbReference type="ARBA" id="ARBA00004167"/>
    </source>
</evidence>